<gene>
    <name evidence="2" type="ORF">G7Y89_g2961</name>
</gene>
<evidence type="ECO:0000313" key="3">
    <source>
        <dbReference type="Proteomes" id="UP000566819"/>
    </source>
</evidence>
<evidence type="ECO:0000313" key="2">
    <source>
        <dbReference type="EMBL" id="KAF4635128.1"/>
    </source>
</evidence>
<sequence length="114" mass="12828">MPPKRKNTVDYYVNEALDALWETADSEIPDDWEDVDASEATSTTVSDKHTNTEEDPGKQKADREQDGENDWEEIDASEAPSSSSVAGKKKKTNQGQGNTWMRLILQYFSKSLVE</sequence>
<accession>A0A8H4W5M6</accession>
<proteinExistence type="predicted"/>
<keyword evidence="3" id="KW-1185">Reference proteome</keyword>
<evidence type="ECO:0000256" key="1">
    <source>
        <dbReference type="SAM" id="MobiDB-lite"/>
    </source>
</evidence>
<comment type="caution">
    <text evidence="2">The sequence shown here is derived from an EMBL/GenBank/DDBJ whole genome shotgun (WGS) entry which is preliminary data.</text>
</comment>
<feature type="compositionally biased region" description="Acidic residues" evidence="1">
    <location>
        <begin position="24"/>
        <end position="37"/>
    </location>
</feature>
<protein>
    <submittedName>
        <fullName evidence="2">Uncharacterized protein</fullName>
    </submittedName>
</protein>
<feature type="compositionally biased region" description="Acidic residues" evidence="1">
    <location>
        <begin position="67"/>
        <end position="76"/>
    </location>
</feature>
<name>A0A8H4W5M6_9HELO</name>
<feature type="region of interest" description="Disordered" evidence="1">
    <location>
        <begin position="24"/>
        <end position="96"/>
    </location>
</feature>
<organism evidence="2 3">
    <name type="scientific">Cudoniella acicularis</name>
    <dbReference type="NCBI Taxonomy" id="354080"/>
    <lineage>
        <taxon>Eukaryota</taxon>
        <taxon>Fungi</taxon>
        <taxon>Dikarya</taxon>
        <taxon>Ascomycota</taxon>
        <taxon>Pezizomycotina</taxon>
        <taxon>Leotiomycetes</taxon>
        <taxon>Helotiales</taxon>
        <taxon>Tricladiaceae</taxon>
        <taxon>Cudoniella</taxon>
    </lineage>
</organism>
<reference evidence="2 3" key="1">
    <citation type="submission" date="2020-03" db="EMBL/GenBank/DDBJ databases">
        <title>Draft Genome Sequence of Cudoniella acicularis.</title>
        <authorList>
            <person name="Buettner E."/>
            <person name="Kellner H."/>
        </authorList>
    </citation>
    <scope>NUCLEOTIDE SEQUENCE [LARGE SCALE GENOMIC DNA]</scope>
    <source>
        <strain evidence="2 3">DSM 108380</strain>
    </source>
</reference>
<dbReference type="EMBL" id="JAAMPI010000139">
    <property type="protein sequence ID" value="KAF4635128.1"/>
    <property type="molecule type" value="Genomic_DNA"/>
</dbReference>
<feature type="compositionally biased region" description="Basic and acidic residues" evidence="1">
    <location>
        <begin position="46"/>
        <end position="66"/>
    </location>
</feature>
<dbReference type="AlphaFoldDB" id="A0A8H4W5M6"/>
<dbReference type="Proteomes" id="UP000566819">
    <property type="component" value="Unassembled WGS sequence"/>
</dbReference>